<evidence type="ECO:0000256" key="5">
    <source>
        <dbReference type="ARBA" id="ARBA00023136"/>
    </source>
</evidence>
<name>A0AAV5VSP2_9BILA</name>
<evidence type="ECO:0008006" key="9">
    <source>
        <dbReference type="Google" id="ProtNLM"/>
    </source>
</evidence>
<evidence type="ECO:0000256" key="4">
    <source>
        <dbReference type="ARBA" id="ARBA00022989"/>
    </source>
</evidence>
<keyword evidence="5 6" id="KW-0472">Membrane</keyword>
<dbReference type="Proteomes" id="UP001432322">
    <property type="component" value="Unassembled WGS sequence"/>
</dbReference>
<dbReference type="InterPro" id="IPR050920">
    <property type="entry name" value="Nematode_rcpt-like_delta"/>
</dbReference>
<feature type="non-terminal residue" evidence="7">
    <location>
        <position position="94"/>
    </location>
</feature>
<comment type="subcellular location">
    <subcellularLocation>
        <location evidence="1">Membrane</location>
        <topology evidence="1">Multi-pass membrane protein</topology>
    </subcellularLocation>
</comment>
<feature type="transmembrane region" description="Helical" evidence="6">
    <location>
        <begin position="70"/>
        <end position="90"/>
    </location>
</feature>
<accession>A0AAV5VSP2</accession>
<proteinExistence type="inferred from homology"/>
<comment type="caution">
    <text evidence="7">The sequence shown here is derived from an EMBL/GenBank/DDBJ whole genome shotgun (WGS) entry which is preliminary data.</text>
</comment>
<protein>
    <recommendedName>
        <fullName evidence="9">G protein-coupled receptor</fullName>
    </recommendedName>
</protein>
<dbReference type="GO" id="GO:0016020">
    <property type="term" value="C:membrane"/>
    <property type="evidence" value="ECO:0007669"/>
    <property type="project" value="UniProtKB-SubCell"/>
</dbReference>
<evidence type="ECO:0000256" key="1">
    <source>
        <dbReference type="ARBA" id="ARBA00004141"/>
    </source>
</evidence>
<reference evidence="7" key="1">
    <citation type="submission" date="2023-10" db="EMBL/GenBank/DDBJ databases">
        <title>Genome assembly of Pristionchus species.</title>
        <authorList>
            <person name="Yoshida K."/>
            <person name="Sommer R.J."/>
        </authorList>
    </citation>
    <scope>NUCLEOTIDE SEQUENCE</scope>
    <source>
        <strain evidence="7">RS5133</strain>
    </source>
</reference>
<feature type="non-terminal residue" evidence="7">
    <location>
        <position position="1"/>
    </location>
</feature>
<comment type="similarity">
    <text evidence="2">Belongs to the nematode receptor-like protein srd family.</text>
</comment>
<dbReference type="PANTHER" id="PTHR22945">
    <property type="entry name" value="SERPENTINE RECEPTOR, CLASS D DELTA"/>
    <property type="match status" value="1"/>
</dbReference>
<keyword evidence="3 6" id="KW-0812">Transmembrane</keyword>
<gene>
    <name evidence="7" type="ORF">PFISCL1PPCAC_13763</name>
</gene>
<dbReference type="Pfam" id="PF10317">
    <property type="entry name" value="7TM_GPCR_Srd"/>
    <property type="match status" value="1"/>
</dbReference>
<evidence type="ECO:0000313" key="8">
    <source>
        <dbReference type="Proteomes" id="UP001432322"/>
    </source>
</evidence>
<keyword evidence="8" id="KW-1185">Reference proteome</keyword>
<evidence type="ECO:0000256" key="6">
    <source>
        <dbReference type="SAM" id="Phobius"/>
    </source>
</evidence>
<dbReference type="PANTHER" id="PTHR22945:SF40">
    <property type="entry name" value="SERPENTINE RECEPTOR, CLASS D (DELTA)-RELATED"/>
    <property type="match status" value="1"/>
</dbReference>
<evidence type="ECO:0000256" key="3">
    <source>
        <dbReference type="ARBA" id="ARBA00022692"/>
    </source>
</evidence>
<organism evidence="7 8">
    <name type="scientific">Pristionchus fissidentatus</name>
    <dbReference type="NCBI Taxonomy" id="1538716"/>
    <lineage>
        <taxon>Eukaryota</taxon>
        <taxon>Metazoa</taxon>
        <taxon>Ecdysozoa</taxon>
        <taxon>Nematoda</taxon>
        <taxon>Chromadorea</taxon>
        <taxon>Rhabditida</taxon>
        <taxon>Rhabditina</taxon>
        <taxon>Diplogasteromorpha</taxon>
        <taxon>Diplogasteroidea</taxon>
        <taxon>Neodiplogasteridae</taxon>
        <taxon>Pristionchus</taxon>
    </lineage>
</organism>
<dbReference type="InterPro" id="IPR019421">
    <property type="entry name" value="7TM_GPCR_serpentine_rcpt_Srd"/>
</dbReference>
<keyword evidence="4 6" id="KW-1133">Transmembrane helix</keyword>
<sequence>SFTICQRLQLLVILHEKKVHMSEKTKMTHHSLTKALTIHAIFPIFNMTCMAILCTAQINFGLHSKEIEGLAFDVAVMPALINPLLTLYFVRPYR</sequence>
<dbReference type="AlphaFoldDB" id="A0AAV5VSP2"/>
<evidence type="ECO:0000313" key="7">
    <source>
        <dbReference type="EMBL" id="GMT22466.1"/>
    </source>
</evidence>
<dbReference type="EMBL" id="BTSY01000004">
    <property type="protein sequence ID" value="GMT22466.1"/>
    <property type="molecule type" value="Genomic_DNA"/>
</dbReference>
<feature type="transmembrane region" description="Helical" evidence="6">
    <location>
        <begin position="36"/>
        <end position="58"/>
    </location>
</feature>
<evidence type="ECO:0000256" key="2">
    <source>
        <dbReference type="ARBA" id="ARBA00009166"/>
    </source>
</evidence>